<feature type="signal peptide" evidence="1">
    <location>
        <begin position="1"/>
        <end position="21"/>
    </location>
</feature>
<dbReference type="CDD" id="cd00229">
    <property type="entry name" value="SGNH_hydrolase"/>
    <property type="match status" value="1"/>
</dbReference>
<dbReference type="InterPro" id="IPR032588">
    <property type="entry name" value="Lipase_GDSL_lke"/>
</dbReference>
<dbReference type="AlphaFoldDB" id="A0A4P7VRA9"/>
<keyword evidence="3" id="KW-1185">Reference proteome</keyword>
<protein>
    <recommendedName>
        <fullName evidence="4">SGNH/GDSL hydrolase family protein</fullName>
    </recommendedName>
</protein>
<dbReference type="Proteomes" id="UP000297031">
    <property type="component" value="Chromosome"/>
</dbReference>
<gene>
    <name evidence="2" type="ORF">E7746_13220</name>
</gene>
<dbReference type="RefSeq" id="WP_123394769.1">
    <property type="nucleotide sequence ID" value="NZ_CANQMU010000008.1"/>
</dbReference>
<dbReference type="GO" id="GO:0016788">
    <property type="term" value="F:hydrolase activity, acting on ester bonds"/>
    <property type="evidence" value="ECO:0007669"/>
    <property type="project" value="UniProtKB-ARBA"/>
</dbReference>
<dbReference type="Gene3D" id="3.40.50.1110">
    <property type="entry name" value="SGNH hydrolase"/>
    <property type="match status" value="1"/>
</dbReference>
<dbReference type="OrthoDB" id="1246242at2"/>
<dbReference type="KEGG" id="mgod:E7746_13220"/>
<dbReference type="InterPro" id="IPR036514">
    <property type="entry name" value="SGNH_hydro_sf"/>
</dbReference>
<keyword evidence="1" id="KW-0732">Signal</keyword>
<evidence type="ECO:0008006" key="4">
    <source>
        <dbReference type="Google" id="ProtNLM"/>
    </source>
</evidence>
<accession>A0A4P7VRA9</accession>
<evidence type="ECO:0000313" key="3">
    <source>
        <dbReference type="Proteomes" id="UP000297031"/>
    </source>
</evidence>
<dbReference type="SUPFAM" id="SSF52266">
    <property type="entry name" value="SGNH hydrolase"/>
    <property type="match status" value="1"/>
</dbReference>
<proteinExistence type="predicted"/>
<feature type="chain" id="PRO_5020369416" description="SGNH/GDSL hydrolase family protein" evidence="1">
    <location>
        <begin position="22"/>
        <end position="226"/>
    </location>
</feature>
<evidence type="ECO:0000256" key="1">
    <source>
        <dbReference type="SAM" id="SignalP"/>
    </source>
</evidence>
<organism evidence="2 3">
    <name type="scientific">Muribaculum gordoncarteri</name>
    <dbReference type="NCBI Taxonomy" id="2530390"/>
    <lineage>
        <taxon>Bacteria</taxon>
        <taxon>Pseudomonadati</taxon>
        <taxon>Bacteroidota</taxon>
        <taxon>Bacteroidia</taxon>
        <taxon>Bacteroidales</taxon>
        <taxon>Muribaculaceae</taxon>
        <taxon>Muribaculum</taxon>
    </lineage>
</organism>
<dbReference type="Pfam" id="PF16255">
    <property type="entry name" value="Lipase_GDSL_lke"/>
    <property type="match status" value="1"/>
</dbReference>
<reference evidence="2 3" key="1">
    <citation type="submission" date="2019-02" db="EMBL/GenBank/DDBJ databases">
        <title>Isolation and identification of novel species under the genus Muribaculum.</title>
        <authorList>
            <person name="Miyake S."/>
            <person name="Ding Y."/>
            <person name="Low A."/>
            <person name="Soh M."/>
            <person name="Seedorf H."/>
        </authorList>
    </citation>
    <scope>NUCLEOTIDE SEQUENCE [LARGE SCALE GENOMIC DNA]</scope>
    <source>
        <strain evidence="2 3">TLL-A4</strain>
    </source>
</reference>
<sequence>MKRLIVIIAIVASLASMSAQSRKGVSILGDSYSTFQGFVTPDSNFLWYFTVPNPELTDVNAVTQTWWHRLIKDQGWRLCLNNSFSGSTICNTGYNGEDYSGRSFIARMKNLGSPDIIFIFGGTNDSWANAPIGEYVYENWTPQQLYSVRPAMAYMLSTMVDYYPGTDIYFIINSELKPEINESITSLCERYGVTPIMLHDIDKKAGHPSIKGMEQIAEQVKQHLKQ</sequence>
<dbReference type="EMBL" id="CP039393">
    <property type="protein sequence ID" value="QCD36770.1"/>
    <property type="molecule type" value="Genomic_DNA"/>
</dbReference>
<evidence type="ECO:0000313" key="2">
    <source>
        <dbReference type="EMBL" id="QCD36770.1"/>
    </source>
</evidence>
<name>A0A4P7VRA9_9BACT</name>